<reference evidence="1 2" key="1">
    <citation type="submission" date="2020-07" db="EMBL/GenBank/DDBJ databases">
        <title>Genomic diversity of species in the Neisseriaceae family.</title>
        <authorList>
            <person name="Vincent A.T."/>
            <person name="Bernet E."/>
            <person name="Veyrier F.J."/>
        </authorList>
    </citation>
    <scope>NUCLEOTIDE SEQUENCE [LARGE SCALE GENOMIC DNA]</scope>
    <source>
        <strain evidence="1 2">DSM 22244</strain>
    </source>
</reference>
<dbReference type="Gene3D" id="1.10.260.40">
    <property type="entry name" value="lambda repressor-like DNA-binding domains"/>
    <property type="match status" value="1"/>
</dbReference>
<dbReference type="GO" id="GO:0003677">
    <property type="term" value="F:DNA binding"/>
    <property type="evidence" value="ECO:0007669"/>
    <property type="project" value="InterPro"/>
</dbReference>
<dbReference type="KEGG" id="nsg:H3L94_08895"/>
<dbReference type="AlphaFoldDB" id="A0A7D7SJ05"/>
<sequence length="105" mass="11546">MSEQADWMSLLQQVTAAASTRSVAEKLGYSQTAVSLVLSGKYKGKTDRIAARVLEVYAVTHCPHRAAEITLEICKQTAFGKAPTHNPGKMAQWRACQKCPKRPEN</sequence>
<organism evidence="1 2">
    <name type="scientific">Neisseria shayeganii</name>
    <dbReference type="NCBI Taxonomy" id="607712"/>
    <lineage>
        <taxon>Bacteria</taxon>
        <taxon>Pseudomonadati</taxon>
        <taxon>Pseudomonadota</taxon>
        <taxon>Betaproteobacteria</taxon>
        <taxon>Neisseriales</taxon>
        <taxon>Neisseriaceae</taxon>
        <taxon>Neisseria</taxon>
    </lineage>
</organism>
<name>A0A7D7SJ05_9NEIS</name>
<evidence type="ECO:0000313" key="1">
    <source>
        <dbReference type="EMBL" id="QMT41649.1"/>
    </source>
</evidence>
<gene>
    <name evidence="1" type="ORF">H3L94_08895</name>
</gene>
<dbReference type="InterPro" id="IPR010982">
    <property type="entry name" value="Lambda_DNA-bd_dom_sf"/>
</dbReference>
<proteinExistence type="predicted"/>
<evidence type="ECO:0000313" key="2">
    <source>
        <dbReference type="Proteomes" id="UP000514752"/>
    </source>
</evidence>
<protein>
    <submittedName>
        <fullName evidence="1">XRE family transcriptional regulator</fullName>
    </submittedName>
</protein>
<accession>A0A7D7SJ05</accession>
<dbReference type="Proteomes" id="UP000514752">
    <property type="component" value="Chromosome"/>
</dbReference>
<dbReference type="EMBL" id="CP059567">
    <property type="protein sequence ID" value="QMT41649.1"/>
    <property type="molecule type" value="Genomic_DNA"/>
</dbReference>